<protein>
    <submittedName>
        <fullName evidence="3">Up-regulated during septation-domain-containing protein</fullName>
    </submittedName>
</protein>
<keyword evidence="4" id="KW-1185">Reference proteome</keyword>
<evidence type="ECO:0000259" key="2">
    <source>
        <dbReference type="Pfam" id="PF15456"/>
    </source>
</evidence>
<feature type="region of interest" description="Disordered" evidence="1">
    <location>
        <begin position="1"/>
        <end position="191"/>
    </location>
</feature>
<dbReference type="AlphaFoldDB" id="A0A1Y2FJK7"/>
<reference evidence="3 4" key="1">
    <citation type="submission" date="2016-07" db="EMBL/GenBank/DDBJ databases">
        <title>Pervasive Adenine N6-methylation of Active Genes in Fungi.</title>
        <authorList>
            <consortium name="DOE Joint Genome Institute"/>
            <person name="Mondo S.J."/>
            <person name="Dannebaum R.O."/>
            <person name="Kuo R.C."/>
            <person name="Labutti K."/>
            <person name="Haridas S."/>
            <person name="Kuo A."/>
            <person name="Salamov A."/>
            <person name="Ahrendt S.R."/>
            <person name="Lipzen A."/>
            <person name="Sullivan W."/>
            <person name="Andreopoulos W.B."/>
            <person name="Clum A."/>
            <person name="Lindquist E."/>
            <person name="Daum C."/>
            <person name="Ramamoorthy G.K."/>
            <person name="Gryganskyi A."/>
            <person name="Culley D."/>
            <person name="Magnuson J.K."/>
            <person name="James T.Y."/>
            <person name="O'Malley M.A."/>
            <person name="Stajich J.E."/>
            <person name="Spatafora J.W."/>
            <person name="Visel A."/>
            <person name="Grigoriev I.V."/>
        </authorList>
    </citation>
    <scope>NUCLEOTIDE SEQUENCE [LARGE SCALE GENOMIC DNA]</scope>
    <source>
        <strain evidence="3 4">62-1032</strain>
    </source>
</reference>
<dbReference type="STRING" id="106004.A0A1Y2FJK7"/>
<feature type="compositionally biased region" description="Low complexity" evidence="1">
    <location>
        <begin position="345"/>
        <end position="357"/>
    </location>
</feature>
<evidence type="ECO:0000313" key="4">
    <source>
        <dbReference type="Proteomes" id="UP000193467"/>
    </source>
</evidence>
<feature type="region of interest" description="Disordered" evidence="1">
    <location>
        <begin position="499"/>
        <end position="579"/>
    </location>
</feature>
<feature type="compositionally biased region" description="Basic and acidic residues" evidence="1">
    <location>
        <begin position="499"/>
        <end position="517"/>
    </location>
</feature>
<dbReference type="Pfam" id="PF15456">
    <property type="entry name" value="Uds1"/>
    <property type="match status" value="1"/>
</dbReference>
<organism evidence="3 4">
    <name type="scientific">Leucosporidium creatinivorum</name>
    <dbReference type="NCBI Taxonomy" id="106004"/>
    <lineage>
        <taxon>Eukaryota</taxon>
        <taxon>Fungi</taxon>
        <taxon>Dikarya</taxon>
        <taxon>Basidiomycota</taxon>
        <taxon>Pucciniomycotina</taxon>
        <taxon>Microbotryomycetes</taxon>
        <taxon>Leucosporidiales</taxon>
        <taxon>Leucosporidium</taxon>
    </lineage>
</organism>
<feature type="region of interest" description="Disordered" evidence="1">
    <location>
        <begin position="259"/>
        <end position="280"/>
    </location>
</feature>
<dbReference type="EMBL" id="MCGR01000019">
    <property type="protein sequence ID" value="ORY83564.1"/>
    <property type="molecule type" value="Genomic_DNA"/>
</dbReference>
<feature type="compositionally biased region" description="Basic and acidic residues" evidence="1">
    <location>
        <begin position="524"/>
        <end position="579"/>
    </location>
</feature>
<dbReference type="Proteomes" id="UP000193467">
    <property type="component" value="Unassembled WGS sequence"/>
</dbReference>
<evidence type="ECO:0000313" key="3">
    <source>
        <dbReference type="EMBL" id="ORY83564.1"/>
    </source>
</evidence>
<sequence length="962" mass="104983">MRRIFGNNPLASSSTSNSLASDSLPSPVPSLTSSNHSQLPASSSTGSFDQRPPQGSYDSYNAPHDDEPQRKGWFGGALNSGASVPRSSSTSSSNFGAGSGNGGRDGQQQQSRGAEEDVEAINLPFSSSRSPPPPRGGSPMNGGRSASSHSRSVSQSSGWQPSAGSAQGGRPFSPLGGAGERSALSPVPSQGSQKDAMLVELLSGQAVVEAKDYAIMDWDEMQEVKKEHALLATRIATITRSLALETRLRDSAAKLARLSAPSTSTLPPLPSATSKPRVTREQAEAQLAAANAKMDTIAAEMYKLGWKESELRTKLLRHTAGVLGLSLRRKEEEEAQAVAQTPLQSSTAAFASSSQHSDQPLSPASRFEGRHFFAGNKEAVAPTARGGAISPIQSPPLGSSMNGSFGAAHIDDGSAAKVRELEAKVEELQAALSTARAEHEEQERTRSANAARSNEVELDQLREELSESRRRETFDTKRELSELRREAEVLRNDLRYAKDAGEKAKREAEETKREMDSVKNYGGEAKRDIEEAKGREEEARQELEKATADLREAERRATEAEARVAEVEQEVDRVRDEGDDEIRRLQDELEAAVLSRGTADEETEGEKQARAELASALEERSAITQAIGDVLRRHRTRQPVLRDLPPFDDTTDHADLRSYLSSSLDSHFDRLTTHANSLSTDLESARAEHEQSRSGLETSLREASQHRDHFRSEADTHRSAKEDLDRAHEELQARVREQEEQLAALPSLQTDLATASAEEGKLRQEISSLKMTLADVEKQLADVNAQQDGHKTRAEAAEQEATAVKEKGAKLDQQMKELEERMAVSANQEVTMLERLNDLTESLEQTRGEKRKLDALVPSLQTQVRTLEAEKASLSQNLVAAQLETSRLAARPDESAKLSAVENELQDVKDQLQDAMDELDDAKAREAKTRGQLLDELSSVQSELSSTRTKLRQAERRNGAAK</sequence>
<feature type="compositionally biased region" description="Basic and acidic residues" evidence="1">
    <location>
        <begin position="436"/>
        <end position="446"/>
    </location>
</feature>
<feature type="region of interest" description="Disordered" evidence="1">
    <location>
        <begin position="432"/>
        <end position="478"/>
    </location>
</feature>
<evidence type="ECO:0000256" key="1">
    <source>
        <dbReference type="SAM" id="MobiDB-lite"/>
    </source>
</evidence>
<feature type="compositionally biased region" description="Low complexity" evidence="1">
    <location>
        <begin position="80"/>
        <end position="96"/>
    </location>
</feature>
<dbReference type="SUPFAM" id="SSF57997">
    <property type="entry name" value="Tropomyosin"/>
    <property type="match status" value="1"/>
</dbReference>
<feature type="compositionally biased region" description="Basic and acidic residues" evidence="1">
    <location>
        <begin position="683"/>
        <end position="692"/>
    </location>
</feature>
<feature type="compositionally biased region" description="Low complexity" evidence="1">
    <location>
        <begin position="7"/>
        <end position="34"/>
    </location>
</feature>
<feature type="compositionally biased region" description="Polar residues" evidence="1">
    <location>
        <begin position="35"/>
        <end position="48"/>
    </location>
</feature>
<feature type="compositionally biased region" description="Basic and acidic residues" evidence="1">
    <location>
        <begin position="952"/>
        <end position="962"/>
    </location>
</feature>
<feature type="compositionally biased region" description="Polar residues" evidence="1">
    <location>
        <begin position="938"/>
        <end position="948"/>
    </location>
</feature>
<feature type="domain" description="Up-regulated during septation protein 1" evidence="2">
    <location>
        <begin position="199"/>
        <end position="325"/>
    </location>
</feature>
<dbReference type="OrthoDB" id="5569911at2759"/>
<feature type="compositionally biased region" description="Basic and acidic residues" evidence="1">
    <location>
        <begin position="459"/>
        <end position="478"/>
    </location>
</feature>
<dbReference type="PANTHER" id="PTHR18937">
    <property type="entry name" value="STRUCTURAL MAINTENANCE OF CHROMOSOMES SMC FAMILY MEMBER"/>
    <property type="match status" value="1"/>
</dbReference>
<dbReference type="InParanoid" id="A0A1Y2FJK7"/>
<feature type="compositionally biased region" description="Low complexity" evidence="1">
    <location>
        <begin position="259"/>
        <end position="274"/>
    </location>
</feature>
<dbReference type="Gene3D" id="1.20.5.170">
    <property type="match status" value="2"/>
</dbReference>
<proteinExistence type="predicted"/>
<feature type="region of interest" description="Disordered" evidence="1">
    <location>
        <begin position="917"/>
        <end position="962"/>
    </location>
</feature>
<accession>A0A1Y2FJK7</accession>
<comment type="caution">
    <text evidence="3">The sequence shown here is derived from an EMBL/GenBank/DDBJ whole genome shotgun (WGS) entry which is preliminary data.</text>
</comment>
<feature type="compositionally biased region" description="Basic and acidic residues" evidence="1">
    <location>
        <begin position="699"/>
        <end position="726"/>
    </location>
</feature>
<feature type="region of interest" description="Disordered" evidence="1">
    <location>
        <begin position="339"/>
        <end position="366"/>
    </location>
</feature>
<name>A0A1Y2FJK7_9BASI</name>
<feature type="region of interest" description="Disordered" evidence="1">
    <location>
        <begin position="679"/>
        <end position="726"/>
    </location>
</feature>
<feature type="compositionally biased region" description="Low complexity" evidence="1">
    <location>
        <begin position="137"/>
        <end position="162"/>
    </location>
</feature>
<dbReference type="InterPro" id="IPR029191">
    <property type="entry name" value="Uds1"/>
</dbReference>
<gene>
    <name evidence="3" type="ORF">BCR35DRAFT_303438</name>
</gene>